<dbReference type="RefSeq" id="XP_042570115.1">
    <property type="nucleotide sequence ID" value="XM_042714181.1"/>
</dbReference>
<sequence length="92" mass="10470">MMLSLFSNLLSKESDLRVIDNLCASLCRMIMSHVQGVLLEQVFPALVARLPLKEDMEENKTIYSCLTFLYSHNPVLVQVHFHSQHAQLTAPN</sequence>
<name>A0A9Q9ZQN4_CYPCA</name>
<dbReference type="Proteomes" id="UP001155660">
    <property type="component" value="Chromosome A24"/>
</dbReference>
<evidence type="ECO:0000313" key="1">
    <source>
        <dbReference type="RefSeq" id="XP_042570115.1"/>
    </source>
</evidence>
<proteinExistence type="predicted"/>
<accession>A0A9Q9ZQN4</accession>
<dbReference type="OrthoDB" id="7862313at2759"/>
<protein>
    <submittedName>
        <fullName evidence="1">Importin-4-like</fullName>
    </submittedName>
</protein>
<dbReference type="GeneID" id="122135337"/>
<organism evidence="1">
    <name type="scientific">Cyprinus carpio</name>
    <name type="common">Common carp</name>
    <dbReference type="NCBI Taxonomy" id="7962"/>
    <lineage>
        <taxon>Eukaryota</taxon>
        <taxon>Metazoa</taxon>
        <taxon>Chordata</taxon>
        <taxon>Craniata</taxon>
        <taxon>Vertebrata</taxon>
        <taxon>Euteleostomi</taxon>
        <taxon>Actinopterygii</taxon>
        <taxon>Neopterygii</taxon>
        <taxon>Teleostei</taxon>
        <taxon>Ostariophysi</taxon>
        <taxon>Cypriniformes</taxon>
        <taxon>Cyprinidae</taxon>
        <taxon>Cyprininae</taxon>
        <taxon>Cyprinus</taxon>
    </lineage>
</organism>
<dbReference type="AlphaFoldDB" id="A0A9Q9ZQN4"/>
<gene>
    <name evidence="1" type="primary">LOC122135337</name>
</gene>
<reference evidence="1" key="1">
    <citation type="submission" date="2025-08" db="UniProtKB">
        <authorList>
            <consortium name="RefSeq"/>
        </authorList>
    </citation>
    <scope>IDENTIFICATION</scope>
    <source>
        <tissue evidence="1">Muscle</tissue>
    </source>
</reference>
<dbReference type="KEGG" id="ccar:122135337"/>